<dbReference type="AlphaFoldDB" id="A0A5B9R8I4"/>
<accession>A0A5B9R8I4</accession>
<dbReference type="Pfam" id="PF01797">
    <property type="entry name" value="Y1_Tnp"/>
    <property type="match status" value="1"/>
</dbReference>
<reference evidence="2 3" key="1">
    <citation type="submission" date="2019-08" db="EMBL/GenBank/DDBJ databases">
        <title>Deep-cultivation of Planctomycetes and their phenomic and genomic characterization uncovers novel biology.</title>
        <authorList>
            <person name="Wiegand S."/>
            <person name="Jogler M."/>
            <person name="Boedeker C."/>
            <person name="Pinto D."/>
            <person name="Vollmers J."/>
            <person name="Rivas-Marin E."/>
            <person name="Kohn T."/>
            <person name="Peeters S.H."/>
            <person name="Heuer A."/>
            <person name="Rast P."/>
            <person name="Oberbeckmann S."/>
            <person name="Bunk B."/>
            <person name="Jeske O."/>
            <person name="Meyerdierks A."/>
            <person name="Storesund J.E."/>
            <person name="Kallscheuer N."/>
            <person name="Luecker S."/>
            <person name="Lage O.M."/>
            <person name="Pohl T."/>
            <person name="Merkel B.J."/>
            <person name="Hornburger P."/>
            <person name="Mueller R.-W."/>
            <person name="Bruemmer F."/>
            <person name="Labrenz M."/>
            <person name="Spormann A.M."/>
            <person name="Op den Camp H."/>
            <person name="Overmann J."/>
            <person name="Amann R."/>
            <person name="Jetten M.S.M."/>
            <person name="Mascher T."/>
            <person name="Medema M.H."/>
            <person name="Devos D.P."/>
            <person name="Kaster A.-K."/>
            <person name="Ovreas L."/>
            <person name="Rohde M."/>
            <person name="Galperin M.Y."/>
            <person name="Jogler C."/>
        </authorList>
    </citation>
    <scope>NUCLEOTIDE SEQUENCE [LARGE SCALE GENOMIC DNA]</scope>
    <source>
        <strain evidence="2 3">UC8</strain>
    </source>
</reference>
<dbReference type="PANTHER" id="PTHR36966:SF1">
    <property type="entry name" value="REP-ASSOCIATED TYROSINE TRANSPOSASE"/>
    <property type="match status" value="1"/>
</dbReference>
<dbReference type="InterPro" id="IPR002686">
    <property type="entry name" value="Transposase_17"/>
</dbReference>
<dbReference type="Gene3D" id="3.30.70.1290">
    <property type="entry name" value="Transposase IS200-like"/>
    <property type="match status" value="1"/>
</dbReference>
<protein>
    <submittedName>
        <fullName evidence="2">Transposase IS200 like protein</fullName>
    </submittedName>
</protein>
<dbReference type="KEGG" id="rul:UC8_51650"/>
<dbReference type="GO" id="GO:0006313">
    <property type="term" value="P:DNA transposition"/>
    <property type="evidence" value="ECO:0007669"/>
    <property type="project" value="InterPro"/>
</dbReference>
<dbReference type="InterPro" id="IPR052715">
    <property type="entry name" value="RAYT_transposase"/>
</dbReference>
<evidence type="ECO:0000313" key="3">
    <source>
        <dbReference type="Proteomes" id="UP000325286"/>
    </source>
</evidence>
<sequence length="306" mass="35049">MAGGATRLGESGYGVARLSESSRVIIDSAPLAESGYLNRSNSVNHAARLIAITMTQRAAPLFKPFDPDGQVRVYVRNLPHWRQPGATYFITFRQADSIPKSVLAEWLDVRQRWWQANGLSVELKESNPEAFDKAYASIPEGVRRAFEREQAVMLHEELDLCHGSCVLRHTPPLQQVVEALHFFDGNRLALGDFVVMPNHVHALVLPHEDWQLEDLLGSIKKFSSRQIGTWLDQQPLELQPHGPPHTRPRFWQHESYDRIVRDVEELVKFRKYIADNPVKLDLPEDQYHYYAAPWLDNFAQRPSKIA</sequence>
<dbReference type="SMART" id="SM01321">
    <property type="entry name" value="Y1_Tnp"/>
    <property type="match status" value="1"/>
</dbReference>
<dbReference type="InterPro" id="IPR036515">
    <property type="entry name" value="Transposase_17_sf"/>
</dbReference>
<proteinExistence type="predicted"/>
<dbReference type="EMBL" id="CP042914">
    <property type="protein sequence ID" value="QEG43121.1"/>
    <property type="molecule type" value="Genomic_DNA"/>
</dbReference>
<dbReference type="GO" id="GO:0004803">
    <property type="term" value="F:transposase activity"/>
    <property type="evidence" value="ECO:0007669"/>
    <property type="project" value="InterPro"/>
</dbReference>
<name>A0A5B9R8I4_9BACT</name>
<evidence type="ECO:0000259" key="1">
    <source>
        <dbReference type="SMART" id="SM01321"/>
    </source>
</evidence>
<dbReference type="Proteomes" id="UP000325286">
    <property type="component" value="Chromosome"/>
</dbReference>
<dbReference type="PANTHER" id="PTHR36966">
    <property type="entry name" value="REP-ASSOCIATED TYROSINE TRANSPOSASE"/>
    <property type="match status" value="1"/>
</dbReference>
<evidence type="ECO:0000313" key="2">
    <source>
        <dbReference type="EMBL" id="QEG43121.1"/>
    </source>
</evidence>
<feature type="domain" description="Transposase IS200-like" evidence="1">
    <location>
        <begin position="83"/>
        <end position="276"/>
    </location>
</feature>
<dbReference type="GO" id="GO:0043565">
    <property type="term" value="F:sequence-specific DNA binding"/>
    <property type="evidence" value="ECO:0007669"/>
    <property type="project" value="TreeGrafter"/>
</dbReference>
<organism evidence="2 3">
    <name type="scientific">Roseimaritima ulvae</name>
    <dbReference type="NCBI Taxonomy" id="980254"/>
    <lineage>
        <taxon>Bacteria</taxon>
        <taxon>Pseudomonadati</taxon>
        <taxon>Planctomycetota</taxon>
        <taxon>Planctomycetia</taxon>
        <taxon>Pirellulales</taxon>
        <taxon>Pirellulaceae</taxon>
        <taxon>Roseimaritima</taxon>
    </lineage>
</organism>
<gene>
    <name evidence="2" type="ORF">UC8_51650</name>
</gene>
<dbReference type="SUPFAM" id="SSF143422">
    <property type="entry name" value="Transposase IS200-like"/>
    <property type="match status" value="1"/>
</dbReference>
<keyword evidence="3" id="KW-1185">Reference proteome</keyword>